<proteinExistence type="predicted"/>
<feature type="chain" id="PRO_5026661556" evidence="1">
    <location>
        <begin position="20"/>
        <end position="166"/>
    </location>
</feature>
<dbReference type="KEGG" id="upl:DSM104440_02218"/>
<keyword evidence="1" id="KW-0732">Signal</keyword>
<dbReference type="AlphaFoldDB" id="A0A6M4H6Z2"/>
<dbReference type="EMBL" id="CP053073">
    <property type="protein sequence ID" value="QJR15399.1"/>
    <property type="molecule type" value="Genomic_DNA"/>
</dbReference>
<accession>A0A6M4H6Z2</accession>
<sequence>MLRLILAATLLAIATGARAQAVPTINYTDLWWNPSESGQGLSLSQSTTSNQLFALWYTYDPRVAETDTATAGDFKPMWLSMPSGTWTTPTQFTGAVYATVGTPFALAWNTNNYAVQQVGTFTFTFTSADAATFSYNIAPPAGLPAGNPAANLPTFSGSRSIQRLSF</sequence>
<feature type="signal peptide" evidence="1">
    <location>
        <begin position="1"/>
        <end position="19"/>
    </location>
</feature>
<name>A0A6M4H6Z2_9PROT</name>
<gene>
    <name evidence="2" type="ORF">DSM104440_02218</name>
</gene>
<keyword evidence="3" id="KW-1185">Reference proteome</keyword>
<reference evidence="2 3" key="1">
    <citation type="submission" date="2020-04" db="EMBL/GenBank/DDBJ databases">
        <title>Usitatibacter rugosus gen. nov., sp. nov. and Usitatibacter palustris sp. nov., novel members of Usitatibacteraceae fam. nov. within the order Nitrosomonadales isolated from soil.</title>
        <authorList>
            <person name="Huber K.J."/>
            <person name="Neumann-Schaal M."/>
            <person name="Geppert A."/>
            <person name="Luckner M."/>
            <person name="Wanner G."/>
            <person name="Overmann J."/>
        </authorList>
    </citation>
    <scope>NUCLEOTIDE SEQUENCE [LARGE SCALE GENOMIC DNA]</scope>
    <source>
        <strain evidence="2 3">Swamp67</strain>
    </source>
</reference>
<dbReference type="RefSeq" id="WP_171162642.1">
    <property type="nucleotide sequence ID" value="NZ_CP053073.1"/>
</dbReference>
<organism evidence="2 3">
    <name type="scientific">Usitatibacter palustris</name>
    <dbReference type="NCBI Taxonomy" id="2732487"/>
    <lineage>
        <taxon>Bacteria</taxon>
        <taxon>Pseudomonadati</taxon>
        <taxon>Pseudomonadota</taxon>
        <taxon>Betaproteobacteria</taxon>
        <taxon>Nitrosomonadales</taxon>
        <taxon>Usitatibacteraceae</taxon>
        <taxon>Usitatibacter</taxon>
    </lineage>
</organism>
<dbReference type="InParanoid" id="A0A6M4H6Z2"/>
<evidence type="ECO:0000256" key="1">
    <source>
        <dbReference type="SAM" id="SignalP"/>
    </source>
</evidence>
<dbReference type="Proteomes" id="UP000503096">
    <property type="component" value="Chromosome"/>
</dbReference>
<evidence type="ECO:0000313" key="2">
    <source>
        <dbReference type="EMBL" id="QJR15399.1"/>
    </source>
</evidence>
<protein>
    <submittedName>
        <fullName evidence="2">Uncharacterized protein</fullName>
    </submittedName>
</protein>
<evidence type="ECO:0000313" key="3">
    <source>
        <dbReference type="Proteomes" id="UP000503096"/>
    </source>
</evidence>